<dbReference type="RefSeq" id="WP_096602429.1">
    <property type="nucleotide sequence ID" value="NZ_OBEN01000006.1"/>
</dbReference>
<dbReference type="FunFam" id="3.40.50.720:FF:000031">
    <property type="entry name" value="Glutamyl-tRNA reductase"/>
    <property type="match status" value="1"/>
</dbReference>
<evidence type="ECO:0000313" key="16">
    <source>
        <dbReference type="EMBL" id="SNZ14824.1"/>
    </source>
</evidence>
<feature type="binding site" evidence="9 11">
    <location>
        <begin position="50"/>
        <end position="53"/>
    </location>
    <ligand>
        <name>substrate</name>
    </ligand>
</feature>
<evidence type="ECO:0000256" key="9">
    <source>
        <dbReference type="HAMAP-Rule" id="MF_00087"/>
    </source>
</evidence>
<dbReference type="SUPFAM" id="SSF69742">
    <property type="entry name" value="Glutamyl tRNA-reductase catalytic, N-terminal domain"/>
    <property type="match status" value="1"/>
</dbReference>
<dbReference type="InterPro" id="IPR018214">
    <property type="entry name" value="GluRdtase_CS"/>
</dbReference>
<evidence type="ECO:0000256" key="8">
    <source>
        <dbReference type="ARBA" id="ARBA00068659"/>
    </source>
</evidence>
<feature type="binding site" evidence="9 11">
    <location>
        <position position="119"/>
    </location>
    <ligand>
        <name>substrate</name>
    </ligand>
</feature>
<dbReference type="NCBIfam" id="TIGR01035">
    <property type="entry name" value="hemA"/>
    <property type="match status" value="1"/>
</dbReference>
<dbReference type="Pfam" id="PF05201">
    <property type="entry name" value="GlutR_N"/>
    <property type="match status" value="1"/>
</dbReference>
<proteinExistence type="inferred from homology"/>
<dbReference type="Gene3D" id="3.30.460.30">
    <property type="entry name" value="Glutamyl-tRNA reductase, N-terminal domain"/>
    <property type="match status" value="1"/>
</dbReference>
<accession>A0A285NZA7</accession>
<evidence type="ECO:0000256" key="5">
    <source>
        <dbReference type="ARBA" id="ARBA00023002"/>
    </source>
</evidence>
<dbReference type="PROSITE" id="PS00747">
    <property type="entry name" value="GLUTR"/>
    <property type="match status" value="1"/>
</dbReference>
<dbReference type="Proteomes" id="UP000218627">
    <property type="component" value="Unassembled WGS sequence"/>
</dbReference>
<evidence type="ECO:0000256" key="4">
    <source>
        <dbReference type="ARBA" id="ARBA00022857"/>
    </source>
</evidence>
<name>A0A285NZA7_9AQUI</name>
<evidence type="ECO:0000259" key="14">
    <source>
        <dbReference type="Pfam" id="PF01488"/>
    </source>
</evidence>
<dbReference type="UniPathway" id="UPA00251">
    <property type="reaction ID" value="UER00316"/>
</dbReference>
<feature type="domain" description="Glutamyl-tRNA reductase N-terminal" evidence="15">
    <location>
        <begin position="8"/>
        <end position="155"/>
    </location>
</feature>
<dbReference type="FunFam" id="3.30.460.30:FF:000001">
    <property type="entry name" value="Glutamyl-tRNA reductase"/>
    <property type="match status" value="1"/>
</dbReference>
<evidence type="ECO:0000256" key="3">
    <source>
        <dbReference type="ARBA" id="ARBA00012970"/>
    </source>
</evidence>
<protein>
    <recommendedName>
        <fullName evidence="8 9">Glutamyl-tRNA reductase</fullName>
        <shortName evidence="9">GluTR</shortName>
        <ecNumber evidence="3 9">1.2.1.70</ecNumber>
    </recommendedName>
</protein>
<dbReference type="GO" id="GO:0008883">
    <property type="term" value="F:glutamyl-tRNA reductase activity"/>
    <property type="evidence" value="ECO:0007669"/>
    <property type="project" value="UniProtKB-UniRule"/>
</dbReference>
<evidence type="ECO:0000256" key="13">
    <source>
        <dbReference type="PIRSR" id="PIRSR000445-4"/>
    </source>
</evidence>
<dbReference type="InterPro" id="IPR000343">
    <property type="entry name" value="4pyrrol_synth_GluRdtase"/>
</dbReference>
<dbReference type="AlphaFoldDB" id="A0A285NZA7"/>
<evidence type="ECO:0000256" key="11">
    <source>
        <dbReference type="PIRSR" id="PIRSR000445-2"/>
    </source>
</evidence>
<comment type="function">
    <text evidence="9">Catalyzes the NADPH-dependent reduction of glutamyl-tRNA(Glu) to glutamate 1-semialdehyde (GSA).</text>
</comment>
<feature type="active site" description="Nucleophile" evidence="9 10">
    <location>
        <position position="51"/>
    </location>
</feature>
<gene>
    <name evidence="9" type="primary">hemA</name>
    <name evidence="16" type="ORF">SAMN06265353_1220</name>
</gene>
<dbReference type="InterPro" id="IPR036343">
    <property type="entry name" value="GluRdtase_N_sf"/>
</dbReference>
<dbReference type="InterPro" id="IPR015895">
    <property type="entry name" value="4pyrrol_synth_GluRdtase_N"/>
</dbReference>
<evidence type="ECO:0000256" key="6">
    <source>
        <dbReference type="ARBA" id="ARBA00023244"/>
    </source>
</evidence>
<evidence type="ECO:0000259" key="15">
    <source>
        <dbReference type="Pfam" id="PF05201"/>
    </source>
</evidence>
<evidence type="ECO:0000256" key="12">
    <source>
        <dbReference type="PIRSR" id="PIRSR000445-3"/>
    </source>
</evidence>
<evidence type="ECO:0000313" key="17">
    <source>
        <dbReference type="Proteomes" id="UP000218627"/>
    </source>
</evidence>
<feature type="domain" description="Quinate/shikimate 5-dehydrogenase/glutamyl-tRNA reductase" evidence="14">
    <location>
        <begin position="170"/>
        <end position="304"/>
    </location>
</feature>
<dbReference type="GO" id="GO:0050661">
    <property type="term" value="F:NADP binding"/>
    <property type="evidence" value="ECO:0007669"/>
    <property type="project" value="InterPro"/>
</dbReference>
<feature type="binding site" evidence="9 11">
    <location>
        <position position="108"/>
    </location>
    <ligand>
        <name>substrate</name>
    </ligand>
</feature>
<keyword evidence="4 9" id="KW-0521">NADP</keyword>
<reference evidence="17" key="1">
    <citation type="submission" date="2017-09" db="EMBL/GenBank/DDBJ databases">
        <authorList>
            <person name="Varghese N."/>
            <person name="Submissions S."/>
        </authorList>
    </citation>
    <scope>NUCLEOTIDE SEQUENCE [LARGE SCALE GENOMIC DNA]</scope>
    <source>
        <strain evidence="17">DSM 2913</strain>
    </source>
</reference>
<comment type="pathway">
    <text evidence="1 9">Porphyrin-containing compound metabolism; protoporphyrin-IX biosynthesis; 5-aminolevulinate from L-glutamyl-tRNA(Glu): step 1/2.</text>
</comment>
<keyword evidence="17" id="KW-1185">Reference proteome</keyword>
<keyword evidence="6 9" id="KW-0627">Porphyrin biosynthesis</keyword>
<evidence type="ECO:0000256" key="2">
    <source>
        <dbReference type="ARBA" id="ARBA00005916"/>
    </source>
</evidence>
<dbReference type="GO" id="GO:0019353">
    <property type="term" value="P:protoporphyrinogen IX biosynthetic process from glutamate"/>
    <property type="evidence" value="ECO:0007669"/>
    <property type="project" value="TreeGrafter"/>
</dbReference>
<dbReference type="PANTHER" id="PTHR43013">
    <property type="entry name" value="GLUTAMYL-TRNA REDUCTASE"/>
    <property type="match status" value="1"/>
</dbReference>
<keyword evidence="5 9" id="KW-0560">Oxidoreductase</keyword>
<organism evidence="16 17">
    <name type="scientific">Hydrogenobacter hydrogenophilus</name>
    <dbReference type="NCBI Taxonomy" id="35835"/>
    <lineage>
        <taxon>Bacteria</taxon>
        <taxon>Pseudomonadati</taxon>
        <taxon>Aquificota</taxon>
        <taxon>Aquificia</taxon>
        <taxon>Aquificales</taxon>
        <taxon>Aquificaceae</taxon>
        <taxon>Hydrogenobacter</taxon>
    </lineage>
</organism>
<dbReference type="CDD" id="cd05213">
    <property type="entry name" value="NAD_bind_Glutamyl_tRNA_reduct"/>
    <property type="match status" value="1"/>
</dbReference>
<dbReference type="EMBL" id="OBEN01000006">
    <property type="protein sequence ID" value="SNZ14824.1"/>
    <property type="molecule type" value="Genomic_DNA"/>
</dbReference>
<feature type="site" description="Important for activity" evidence="9 13">
    <location>
        <position position="98"/>
    </location>
</feature>
<dbReference type="EC" id="1.2.1.70" evidence="3 9"/>
<evidence type="ECO:0000256" key="10">
    <source>
        <dbReference type="PIRSR" id="PIRSR000445-1"/>
    </source>
</evidence>
<dbReference type="InterPro" id="IPR006151">
    <property type="entry name" value="Shikm_DH/Glu-tRNA_Rdtase"/>
</dbReference>
<dbReference type="Gene3D" id="3.40.50.720">
    <property type="entry name" value="NAD(P)-binding Rossmann-like Domain"/>
    <property type="match status" value="1"/>
</dbReference>
<comment type="domain">
    <text evidence="9">Possesses an unusual extended V-shaped dimeric structure with each monomer consisting of three distinct domains arranged along a curved 'spinal' alpha-helix. The N-terminal catalytic domain specifically recognizes the glutamate moiety of the substrate. The second domain is the NADPH-binding domain, and the third C-terminal domain is responsible for dimerization.</text>
</comment>
<dbReference type="HAMAP" id="MF_00087">
    <property type="entry name" value="Glu_tRNA_reductase"/>
    <property type="match status" value="1"/>
</dbReference>
<comment type="subunit">
    <text evidence="9">Homodimer.</text>
</comment>
<dbReference type="PANTHER" id="PTHR43013:SF1">
    <property type="entry name" value="GLUTAMYL-TRNA REDUCTASE"/>
    <property type="match status" value="1"/>
</dbReference>
<feature type="binding site" evidence="9 12">
    <location>
        <begin position="188"/>
        <end position="193"/>
    </location>
    <ligand>
        <name>NADP(+)</name>
        <dbReference type="ChEBI" id="CHEBI:58349"/>
    </ligand>
</feature>
<sequence length="410" mass="47240">MERIFVWGLNFKTAPIEYRERLACNKDESAYLLRVLKTTTGVKEIMLLSTCNRVELYTVAEHYDAVNELVDNLTEIKGVNPDVKRYSFLLKGKEALSHIFRVASSLDSMVIGETQITSQFKEAFRIAKETGTTGKIINRLYEKALRTAKRVRTETGISKNAVSVSYVAVELARKIFGDLKKAKVLLVGAGEMGELCARYLKKLQASLFITNRTYEKAVELAQELEGHALRFESLEDYLHEFEIVILSTSSKEPILKKETVKKAIKLRNYKPMFIIDISVPRNADPSINNLDEVFLYNIDDLKSVADKNLSERLKEKEKGEIIVWDEVEKFVKWLELLKVENYIIKIKETWSDVELREPKVRKLIHSAIEEIRKQPSLAERLFKIFVQEVDNGDTLRRLSYVHNRADGTRI</sequence>
<evidence type="ECO:0000256" key="7">
    <source>
        <dbReference type="ARBA" id="ARBA00047464"/>
    </source>
</evidence>
<dbReference type="InterPro" id="IPR036291">
    <property type="entry name" value="NAD(P)-bd_dom_sf"/>
</dbReference>
<dbReference type="PIRSF" id="PIRSF000445">
    <property type="entry name" value="4pyrrol_synth_GluRdtase"/>
    <property type="match status" value="1"/>
</dbReference>
<comment type="catalytic activity">
    <reaction evidence="7 9">
        <text>(S)-4-amino-5-oxopentanoate + tRNA(Glu) + NADP(+) = L-glutamyl-tRNA(Glu) + NADPH + H(+)</text>
        <dbReference type="Rhea" id="RHEA:12344"/>
        <dbReference type="Rhea" id="RHEA-COMP:9663"/>
        <dbReference type="Rhea" id="RHEA-COMP:9680"/>
        <dbReference type="ChEBI" id="CHEBI:15378"/>
        <dbReference type="ChEBI" id="CHEBI:57501"/>
        <dbReference type="ChEBI" id="CHEBI:57783"/>
        <dbReference type="ChEBI" id="CHEBI:58349"/>
        <dbReference type="ChEBI" id="CHEBI:78442"/>
        <dbReference type="ChEBI" id="CHEBI:78520"/>
        <dbReference type="EC" id="1.2.1.70"/>
    </reaction>
</comment>
<evidence type="ECO:0000256" key="1">
    <source>
        <dbReference type="ARBA" id="ARBA00005059"/>
    </source>
</evidence>
<comment type="similarity">
    <text evidence="2 9">Belongs to the glutamyl-tRNA reductase family.</text>
</comment>
<feature type="binding site" evidence="9 11">
    <location>
        <begin position="113"/>
        <end position="115"/>
    </location>
    <ligand>
        <name>substrate</name>
    </ligand>
</feature>
<dbReference type="OrthoDB" id="110209at2"/>
<dbReference type="SUPFAM" id="SSF51735">
    <property type="entry name" value="NAD(P)-binding Rossmann-fold domains"/>
    <property type="match status" value="1"/>
</dbReference>
<comment type="miscellaneous">
    <text evidence="9">During catalysis, the active site Cys acts as a nucleophile attacking the alpha-carbonyl group of tRNA-bound glutamate with the formation of a thioester intermediate between enzyme and glutamate, and the concomitant release of tRNA(Glu). The thioester intermediate is finally reduced by direct hydride transfer from NADPH, to form the product GSA.</text>
</comment>
<dbReference type="Pfam" id="PF01488">
    <property type="entry name" value="Shikimate_DH"/>
    <property type="match status" value="1"/>
</dbReference>